<dbReference type="Gene3D" id="3.90.640.10">
    <property type="entry name" value="Actin, Chain A, domain 4"/>
    <property type="match status" value="1"/>
</dbReference>
<dbReference type="InterPro" id="IPR043129">
    <property type="entry name" value="ATPase_NBD"/>
</dbReference>
<dbReference type="Pfam" id="PF00012">
    <property type="entry name" value="HSP70"/>
    <property type="match status" value="1"/>
</dbReference>
<dbReference type="PRINTS" id="PR00301">
    <property type="entry name" value="HEATSHOCK70"/>
</dbReference>
<dbReference type="Proteomes" id="UP001153076">
    <property type="component" value="Unassembled WGS sequence"/>
</dbReference>
<dbReference type="InterPro" id="IPR029047">
    <property type="entry name" value="HSP70_peptide-bd_sf"/>
</dbReference>
<dbReference type="GO" id="GO:0005524">
    <property type="term" value="F:ATP binding"/>
    <property type="evidence" value="ECO:0007669"/>
    <property type="project" value="UniProtKB-KW"/>
</dbReference>
<dbReference type="Gene3D" id="3.30.30.30">
    <property type="match status" value="1"/>
</dbReference>
<comment type="caution">
    <text evidence="3">The sequence shown here is derived from an EMBL/GenBank/DDBJ whole genome shotgun (WGS) entry which is preliminary data.</text>
</comment>
<dbReference type="OrthoDB" id="434160at2759"/>
<dbReference type="GO" id="GO:0140662">
    <property type="term" value="F:ATP-dependent protein folding chaperone"/>
    <property type="evidence" value="ECO:0007669"/>
    <property type="project" value="InterPro"/>
</dbReference>
<dbReference type="InterPro" id="IPR013126">
    <property type="entry name" value="Hsp_70_fam"/>
</dbReference>
<keyword evidence="1" id="KW-0547">Nucleotide-binding</keyword>
<dbReference type="EMBL" id="JAKOGI010000143">
    <property type="protein sequence ID" value="KAJ8442306.1"/>
    <property type="molecule type" value="Genomic_DNA"/>
</dbReference>
<protein>
    <recommendedName>
        <fullName evidence="5">Heat shock 70 kDa protein 16</fullName>
    </recommendedName>
</protein>
<gene>
    <name evidence="3" type="ORF">Cgig2_011229</name>
</gene>
<accession>A0A9Q1QI34</accession>
<keyword evidence="4" id="KW-1185">Reference proteome</keyword>
<evidence type="ECO:0000313" key="4">
    <source>
        <dbReference type="Proteomes" id="UP001153076"/>
    </source>
</evidence>
<name>A0A9Q1QI34_9CARY</name>
<keyword evidence="2" id="KW-0067">ATP-binding</keyword>
<sequence>MSVLGFDIGNENCVVAAVKQRGVDVLLNDESKRETPAVVSFGEKQRFIGSAGAACATMNPKSTISQVKRLIGRCFDQPGAQDDLRLFPFETSKGPDGEILIHLQYMGERHTFTPFQILAMLLSHLKQMAEKSFEMQISDCVIGIPSYFTELQRRLYLDAATIAGLKPLRLMHECTATALGYGIYKTDFSSSRPNHVVFVDVGHSDTQVAIALFQPGHMKILSHTFDSNLGGRDFDEVLFQHFATQFKEQYNIDVYSSTRACIRLRAACEKLKKVLSANPEAPLHIECLMDEKDVKGFITRDEFERLASSILDRVAIPCHKALTDAGVTADRIQSVELVGSASRIPAMTRLLASIFRREPSRTLNASECVARGCALQCAMRSPVFRVKEYEVEDSLPFSIGFRVPDNGPIQAAPNGGLFPRGHPIPSDKMLTLCKSCTFQMEAFYADQNELPPGVSPKISTFMFLVFVSFIICSPRLAVFQRQLFEIALLKCLTMKMLKSRYVQQREWKSARQWNSRAVNGPEGRDSAYQHLCQTYPSRRFVVYGATTHAKLLEAQEKELQLAQQDNKVEQEPKKRRTPLSQYVYDTRNKELASRLKNGLYEDGDVESDMLVDPIENRYKDERARAEAGKHLLDSIAKYRQLYNHHHLVLANVLRSSSGYKKNSGARDTAQKSVLLQLVCLLRFRMYKHVHEIKESSSKARE</sequence>
<dbReference type="Gene3D" id="3.30.420.40">
    <property type="match status" value="2"/>
</dbReference>
<evidence type="ECO:0008006" key="5">
    <source>
        <dbReference type="Google" id="ProtNLM"/>
    </source>
</evidence>
<dbReference type="GO" id="GO:0005634">
    <property type="term" value="C:nucleus"/>
    <property type="evidence" value="ECO:0007669"/>
    <property type="project" value="TreeGrafter"/>
</dbReference>
<dbReference type="CDD" id="cd24095">
    <property type="entry name" value="ASKHA_NBD_HSP70_AtHsp70-14-like"/>
    <property type="match status" value="1"/>
</dbReference>
<dbReference type="FunFam" id="3.30.420.40:FF:000171">
    <property type="entry name" value="Heat shock 70 kDa protein 4"/>
    <property type="match status" value="2"/>
</dbReference>
<evidence type="ECO:0000256" key="2">
    <source>
        <dbReference type="ARBA" id="ARBA00022840"/>
    </source>
</evidence>
<organism evidence="3 4">
    <name type="scientific">Carnegiea gigantea</name>
    <dbReference type="NCBI Taxonomy" id="171969"/>
    <lineage>
        <taxon>Eukaryota</taxon>
        <taxon>Viridiplantae</taxon>
        <taxon>Streptophyta</taxon>
        <taxon>Embryophyta</taxon>
        <taxon>Tracheophyta</taxon>
        <taxon>Spermatophyta</taxon>
        <taxon>Magnoliopsida</taxon>
        <taxon>eudicotyledons</taxon>
        <taxon>Gunneridae</taxon>
        <taxon>Pentapetalae</taxon>
        <taxon>Caryophyllales</taxon>
        <taxon>Cactineae</taxon>
        <taxon>Cactaceae</taxon>
        <taxon>Cactoideae</taxon>
        <taxon>Echinocereeae</taxon>
        <taxon>Carnegiea</taxon>
    </lineage>
</organism>
<evidence type="ECO:0000256" key="1">
    <source>
        <dbReference type="ARBA" id="ARBA00022741"/>
    </source>
</evidence>
<dbReference type="FunFam" id="3.90.640.10:FF:000004">
    <property type="entry name" value="Heat shock 70 kDa protein 4"/>
    <property type="match status" value="1"/>
</dbReference>
<dbReference type="FunFam" id="3.30.30.30:FF:000002">
    <property type="entry name" value="Heat shock 70 kDa protein 4"/>
    <property type="match status" value="1"/>
</dbReference>
<dbReference type="Gene3D" id="2.60.34.10">
    <property type="entry name" value="Substrate Binding Domain Of DNAk, Chain A, domain 1"/>
    <property type="match status" value="1"/>
</dbReference>
<dbReference type="PANTHER" id="PTHR45639:SF10">
    <property type="entry name" value="HEAT SHOCK 70 KDA PROTEIN 16 ISOFORM X1"/>
    <property type="match status" value="1"/>
</dbReference>
<dbReference type="GO" id="GO:0005829">
    <property type="term" value="C:cytosol"/>
    <property type="evidence" value="ECO:0007669"/>
    <property type="project" value="TreeGrafter"/>
</dbReference>
<dbReference type="AlphaFoldDB" id="A0A9Q1QI34"/>
<dbReference type="PANTHER" id="PTHR45639">
    <property type="entry name" value="HSC70CB, ISOFORM G-RELATED"/>
    <property type="match status" value="1"/>
</dbReference>
<reference evidence="3" key="1">
    <citation type="submission" date="2022-04" db="EMBL/GenBank/DDBJ databases">
        <title>Carnegiea gigantea Genome sequencing and assembly v2.</title>
        <authorList>
            <person name="Copetti D."/>
            <person name="Sanderson M.J."/>
            <person name="Burquez A."/>
            <person name="Wojciechowski M.F."/>
        </authorList>
    </citation>
    <scope>NUCLEOTIDE SEQUENCE</scope>
    <source>
        <strain evidence="3">SGP5-SGP5p</strain>
        <tissue evidence="3">Aerial part</tissue>
    </source>
</reference>
<dbReference type="SUPFAM" id="SSF53067">
    <property type="entry name" value="Actin-like ATPase domain"/>
    <property type="match status" value="2"/>
</dbReference>
<proteinExistence type="predicted"/>
<evidence type="ECO:0000313" key="3">
    <source>
        <dbReference type="EMBL" id="KAJ8442306.1"/>
    </source>
</evidence>